<dbReference type="InterPro" id="IPR001845">
    <property type="entry name" value="HTH_ArsR_DNA-bd_dom"/>
</dbReference>
<dbReference type="GO" id="GO:0046686">
    <property type="term" value="P:response to cadmium ion"/>
    <property type="evidence" value="ECO:0007669"/>
    <property type="project" value="TreeGrafter"/>
</dbReference>
<organism evidence="2 3">
    <name type="scientific">Actinomadura rubrisoli</name>
    <dbReference type="NCBI Taxonomy" id="2530368"/>
    <lineage>
        <taxon>Bacteria</taxon>
        <taxon>Bacillati</taxon>
        <taxon>Actinomycetota</taxon>
        <taxon>Actinomycetes</taxon>
        <taxon>Streptosporangiales</taxon>
        <taxon>Thermomonosporaceae</taxon>
        <taxon>Actinomadura</taxon>
    </lineage>
</organism>
<keyword evidence="3" id="KW-1185">Reference proteome</keyword>
<dbReference type="SUPFAM" id="SSF46785">
    <property type="entry name" value="Winged helix' DNA-binding domain"/>
    <property type="match status" value="1"/>
</dbReference>
<dbReference type="InterPro" id="IPR052543">
    <property type="entry name" value="HTH_Metal-responsive_Reg"/>
</dbReference>
<sequence length="253" mass="27101">MGPGRERIAEPDIARAAALIADASRARILKALGDGRAVPSSLLAAEAGISAATVSGHLRKLVDAGLVIVERQGRHRYHRLAGPDVCMALEALAVIAPPAPIASLRDSSRANALSRSRTCYDHLAGRLGVGVMQAMLRLGFLIGHDGLHRADRAVRDHSASYGHDFDYRLTESGRAGLSVLGVDVDRLPPRRPVVRYCVDWSEQRHHLAGALGAALTERLFELGWIRAGSTPRIVHLTDVGATGLKEHFGLSDC</sequence>
<dbReference type="Proteomes" id="UP000294513">
    <property type="component" value="Unassembled WGS sequence"/>
</dbReference>
<dbReference type="PRINTS" id="PR00778">
    <property type="entry name" value="HTHARSR"/>
</dbReference>
<proteinExistence type="predicted"/>
<accession>A0A4R5BCB8</accession>
<dbReference type="InterPro" id="IPR011991">
    <property type="entry name" value="ArsR-like_HTH"/>
</dbReference>
<dbReference type="EMBL" id="SMKU01000119">
    <property type="protein sequence ID" value="TDD82859.1"/>
    <property type="molecule type" value="Genomic_DNA"/>
</dbReference>
<protein>
    <submittedName>
        <fullName evidence="2">Transcriptional regulator</fullName>
    </submittedName>
</protein>
<dbReference type="GO" id="GO:0032791">
    <property type="term" value="F:lead ion binding"/>
    <property type="evidence" value="ECO:0007669"/>
    <property type="project" value="TreeGrafter"/>
</dbReference>
<dbReference type="Gene3D" id="1.10.10.10">
    <property type="entry name" value="Winged helix-like DNA-binding domain superfamily/Winged helix DNA-binding domain"/>
    <property type="match status" value="1"/>
</dbReference>
<dbReference type="GO" id="GO:0003700">
    <property type="term" value="F:DNA-binding transcription factor activity"/>
    <property type="evidence" value="ECO:0007669"/>
    <property type="project" value="InterPro"/>
</dbReference>
<feature type="domain" description="HTH arsR-type" evidence="1">
    <location>
        <begin position="5"/>
        <end position="100"/>
    </location>
</feature>
<dbReference type="PANTHER" id="PTHR39168:SF1">
    <property type="entry name" value="TRANSCRIPTIONAL REGULATORY PROTEIN"/>
    <property type="match status" value="1"/>
</dbReference>
<gene>
    <name evidence="2" type="ORF">E1298_22065</name>
</gene>
<dbReference type="InterPro" id="IPR036390">
    <property type="entry name" value="WH_DNA-bd_sf"/>
</dbReference>
<dbReference type="OrthoDB" id="3232131at2"/>
<evidence type="ECO:0000259" key="1">
    <source>
        <dbReference type="PROSITE" id="PS50987"/>
    </source>
</evidence>
<comment type="caution">
    <text evidence="2">The sequence shown here is derived from an EMBL/GenBank/DDBJ whole genome shotgun (WGS) entry which is preliminary data.</text>
</comment>
<dbReference type="PROSITE" id="PS50987">
    <property type="entry name" value="HTH_ARSR_2"/>
    <property type="match status" value="1"/>
</dbReference>
<dbReference type="PANTHER" id="PTHR39168">
    <property type="entry name" value="TRANSCRIPTIONAL REGULATOR-RELATED"/>
    <property type="match status" value="1"/>
</dbReference>
<dbReference type="GO" id="GO:0010288">
    <property type="term" value="P:response to lead ion"/>
    <property type="evidence" value="ECO:0007669"/>
    <property type="project" value="TreeGrafter"/>
</dbReference>
<dbReference type="Pfam" id="PF12840">
    <property type="entry name" value="HTH_20"/>
    <property type="match status" value="1"/>
</dbReference>
<dbReference type="CDD" id="cd00090">
    <property type="entry name" value="HTH_ARSR"/>
    <property type="match status" value="1"/>
</dbReference>
<evidence type="ECO:0000313" key="2">
    <source>
        <dbReference type="EMBL" id="TDD82859.1"/>
    </source>
</evidence>
<evidence type="ECO:0000313" key="3">
    <source>
        <dbReference type="Proteomes" id="UP000294513"/>
    </source>
</evidence>
<dbReference type="GO" id="GO:0003677">
    <property type="term" value="F:DNA binding"/>
    <property type="evidence" value="ECO:0007669"/>
    <property type="project" value="TreeGrafter"/>
</dbReference>
<dbReference type="AlphaFoldDB" id="A0A4R5BCB8"/>
<dbReference type="GO" id="GO:0097063">
    <property type="term" value="F:cadmium ion sensor activity"/>
    <property type="evidence" value="ECO:0007669"/>
    <property type="project" value="TreeGrafter"/>
</dbReference>
<dbReference type="InterPro" id="IPR036388">
    <property type="entry name" value="WH-like_DNA-bd_sf"/>
</dbReference>
<dbReference type="SMART" id="SM00418">
    <property type="entry name" value="HTH_ARSR"/>
    <property type="match status" value="1"/>
</dbReference>
<name>A0A4R5BCB8_9ACTN</name>
<reference evidence="2 3" key="1">
    <citation type="submission" date="2019-03" db="EMBL/GenBank/DDBJ databases">
        <title>Draft genome sequences of novel Actinobacteria.</title>
        <authorList>
            <person name="Sahin N."/>
            <person name="Ay H."/>
            <person name="Saygin H."/>
        </authorList>
    </citation>
    <scope>NUCLEOTIDE SEQUENCE [LARGE SCALE GENOMIC DNA]</scope>
    <source>
        <strain evidence="2 3">H3C3</strain>
    </source>
</reference>